<dbReference type="RefSeq" id="WP_072695569.1">
    <property type="nucleotide sequence ID" value="NZ_FOSJ01000033.1"/>
</dbReference>
<dbReference type="OrthoDB" id="2200439at2"/>
<keyword evidence="3" id="KW-1185">Reference proteome</keyword>
<feature type="transmembrane region" description="Helical" evidence="1">
    <location>
        <begin position="60"/>
        <end position="82"/>
    </location>
</feature>
<evidence type="ECO:0000313" key="2">
    <source>
        <dbReference type="EMBL" id="SFK42657.1"/>
    </source>
</evidence>
<keyword evidence="1" id="KW-0472">Membrane</keyword>
<gene>
    <name evidence="2" type="ORF">SAMN04488569_10336</name>
</gene>
<accession>A0A1I3ZF29</accession>
<dbReference type="AlphaFoldDB" id="A0A1I3ZF29"/>
<organism evidence="2 3">
    <name type="scientific">Marinilactibacillus piezotolerans</name>
    <dbReference type="NCBI Taxonomy" id="258723"/>
    <lineage>
        <taxon>Bacteria</taxon>
        <taxon>Bacillati</taxon>
        <taxon>Bacillota</taxon>
        <taxon>Bacilli</taxon>
        <taxon>Lactobacillales</taxon>
        <taxon>Carnobacteriaceae</taxon>
        <taxon>Marinilactibacillus</taxon>
    </lineage>
</organism>
<protein>
    <submittedName>
        <fullName evidence="2">Uncharacterized protein</fullName>
    </submittedName>
</protein>
<keyword evidence="1" id="KW-1133">Transmembrane helix</keyword>
<reference evidence="3" key="1">
    <citation type="submission" date="2016-10" db="EMBL/GenBank/DDBJ databases">
        <authorList>
            <person name="Varghese N."/>
            <person name="Submissions S."/>
        </authorList>
    </citation>
    <scope>NUCLEOTIDE SEQUENCE [LARGE SCALE GENOMIC DNA]</scope>
    <source>
        <strain evidence="3">DSM 16108</strain>
    </source>
</reference>
<keyword evidence="1" id="KW-0812">Transmembrane</keyword>
<dbReference type="Proteomes" id="UP000199589">
    <property type="component" value="Unassembled WGS sequence"/>
</dbReference>
<evidence type="ECO:0000256" key="1">
    <source>
        <dbReference type="SAM" id="Phobius"/>
    </source>
</evidence>
<feature type="transmembrane region" description="Helical" evidence="1">
    <location>
        <begin position="7"/>
        <end position="30"/>
    </location>
</feature>
<evidence type="ECO:0000313" key="3">
    <source>
        <dbReference type="Proteomes" id="UP000199589"/>
    </source>
</evidence>
<sequence length="90" mass="10656">MKNQINTYLFSGAVFSLGIIVIGYFLWTILIPIQDLDMMSDAELYRVQQEVALNYPLGRFMLYLGFFLFTIFTFALLFKWIYLRLKGTDY</sequence>
<name>A0A1I3ZF29_9LACT</name>
<proteinExistence type="predicted"/>
<dbReference type="EMBL" id="FOSJ01000033">
    <property type="protein sequence ID" value="SFK42657.1"/>
    <property type="molecule type" value="Genomic_DNA"/>
</dbReference>